<proteinExistence type="predicted"/>
<organism evidence="1 2">
    <name type="scientific">Sphagnum jensenii</name>
    <dbReference type="NCBI Taxonomy" id="128206"/>
    <lineage>
        <taxon>Eukaryota</taxon>
        <taxon>Viridiplantae</taxon>
        <taxon>Streptophyta</taxon>
        <taxon>Embryophyta</taxon>
        <taxon>Bryophyta</taxon>
        <taxon>Sphagnophytina</taxon>
        <taxon>Sphagnopsida</taxon>
        <taxon>Sphagnales</taxon>
        <taxon>Sphagnaceae</taxon>
        <taxon>Sphagnum</taxon>
    </lineage>
</organism>
<dbReference type="NCBIfam" id="TIGR02937">
    <property type="entry name" value="sigma70-ECF"/>
    <property type="match status" value="1"/>
</dbReference>
<dbReference type="EMBL" id="CAXAQS010000873">
    <property type="protein sequence ID" value="CAK9253507.1"/>
    <property type="molecule type" value="Genomic_DNA"/>
</dbReference>
<dbReference type="InterPro" id="IPR007627">
    <property type="entry name" value="RNA_pol_sigma70_r2"/>
</dbReference>
<name>A0ABP0VGD2_9BRYO</name>
<dbReference type="Proteomes" id="UP001497444">
    <property type="component" value="Unassembled WGS sequence"/>
</dbReference>
<dbReference type="PANTHER" id="PTHR43133:SF8">
    <property type="entry name" value="RNA POLYMERASE SIGMA FACTOR HI_1459-RELATED"/>
    <property type="match status" value="1"/>
</dbReference>
<protein>
    <submittedName>
        <fullName evidence="1">Uncharacterized protein</fullName>
    </submittedName>
</protein>
<gene>
    <name evidence="1" type="ORF">CSSPJE1EN1_LOCUS28885</name>
</gene>
<sequence length="342" mass="38439">MRSWYTRYRNSHDTAYIGELYVRYTHLVYGVCLKYLHHDADAQDAVMQIFEKLIKELKKHHIEAFKPWLYTVVRNHCMMHFRKEAGTAKKEALIKDNAKGSVENPDTDHLDSDDERQTMVLYLSTGIESLRQEQRTCVEMFYPARYELPADSQGDRLHPERSLSDAERGEMDRLLHDDPFAQDALEGLRGVKHPARYTQSSPLSIPKLREKTGLRERRKKGIELHWAIYAYATVVIAVLIGLGFVMVHIFSGGPRDEAGHKLKAQESIPVMEPRKWPALPDTTKSAAPTDSTGSKPQETTPANQNGNATLTDAKPTSLPQTAATSPAPVSATPSPQPQAVGP</sequence>
<dbReference type="Gene3D" id="1.10.1740.10">
    <property type="match status" value="1"/>
</dbReference>
<dbReference type="Pfam" id="PF04542">
    <property type="entry name" value="Sigma70_r2"/>
    <property type="match status" value="1"/>
</dbReference>
<dbReference type="InterPro" id="IPR013325">
    <property type="entry name" value="RNA_pol_sigma_r2"/>
</dbReference>
<dbReference type="InterPro" id="IPR014284">
    <property type="entry name" value="RNA_pol_sigma-70_dom"/>
</dbReference>
<comment type="caution">
    <text evidence="1">The sequence shown here is derived from an EMBL/GenBank/DDBJ whole genome shotgun (WGS) entry which is preliminary data.</text>
</comment>
<dbReference type="SUPFAM" id="SSF88946">
    <property type="entry name" value="Sigma2 domain of RNA polymerase sigma factors"/>
    <property type="match status" value="1"/>
</dbReference>
<reference evidence="1" key="1">
    <citation type="submission" date="2024-02" db="EMBL/GenBank/DDBJ databases">
        <authorList>
            <consortium name="ELIXIR-Norway"/>
            <consortium name="Elixir Norway"/>
        </authorList>
    </citation>
    <scope>NUCLEOTIDE SEQUENCE</scope>
</reference>
<dbReference type="InterPro" id="IPR039425">
    <property type="entry name" value="RNA_pol_sigma-70-like"/>
</dbReference>
<dbReference type="PANTHER" id="PTHR43133">
    <property type="entry name" value="RNA POLYMERASE ECF-TYPE SIGMA FACTO"/>
    <property type="match status" value="1"/>
</dbReference>
<evidence type="ECO:0000313" key="1">
    <source>
        <dbReference type="EMBL" id="CAK9253507.1"/>
    </source>
</evidence>
<evidence type="ECO:0000313" key="2">
    <source>
        <dbReference type="Proteomes" id="UP001497444"/>
    </source>
</evidence>
<keyword evidence="2" id="KW-1185">Reference proteome</keyword>
<accession>A0ABP0VGD2</accession>